<organism evidence="2 3">
    <name type="scientific">Riccia sorocarpa</name>
    <dbReference type="NCBI Taxonomy" id="122646"/>
    <lineage>
        <taxon>Eukaryota</taxon>
        <taxon>Viridiplantae</taxon>
        <taxon>Streptophyta</taxon>
        <taxon>Embryophyta</taxon>
        <taxon>Marchantiophyta</taxon>
        <taxon>Marchantiopsida</taxon>
        <taxon>Marchantiidae</taxon>
        <taxon>Marchantiales</taxon>
        <taxon>Ricciaceae</taxon>
        <taxon>Riccia</taxon>
    </lineage>
</organism>
<gene>
    <name evidence="2" type="ORF">R1sor_006169</name>
</gene>
<evidence type="ECO:0000313" key="2">
    <source>
        <dbReference type="EMBL" id="KAL3692518.1"/>
    </source>
</evidence>
<dbReference type="InterPro" id="IPR005135">
    <property type="entry name" value="Endo/exonuclease/phosphatase"/>
</dbReference>
<comment type="caution">
    <text evidence="2">The sequence shown here is derived from an EMBL/GenBank/DDBJ whole genome shotgun (WGS) entry which is preliminary data.</text>
</comment>
<evidence type="ECO:0000313" key="3">
    <source>
        <dbReference type="Proteomes" id="UP001633002"/>
    </source>
</evidence>
<dbReference type="AlphaFoldDB" id="A0ABD3HMA5"/>
<dbReference type="Pfam" id="PF03372">
    <property type="entry name" value="Exo_endo_phos"/>
    <property type="match status" value="1"/>
</dbReference>
<feature type="domain" description="Endonuclease/exonuclease/phosphatase" evidence="1">
    <location>
        <begin position="17"/>
        <end position="178"/>
    </location>
</feature>
<dbReference type="SUPFAM" id="SSF56219">
    <property type="entry name" value="DNase I-like"/>
    <property type="match status" value="1"/>
</dbReference>
<name>A0ABD3HMA5_9MARC</name>
<proteinExistence type="predicted"/>
<keyword evidence="3" id="KW-1185">Reference proteome</keyword>
<dbReference type="Proteomes" id="UP001633002">
    <property type="component" value="Unassembled WGS sequence"/>
</dbReference>
<reference evidence="2 3" key="1">
    <citation type="submission" date="2024-09" db="EMBL/GenBank/DDBJ databases">
        <title>Chromosome-scale assembly of Riccia sorocarpa.</title>
        <authorList>
            <person name="Paukszto L."/>
        </authorList>
    </citation>
    <scope>NUCLEOTIDE SEQUENCE [LARGE SCALE GENOMIC DNA]</scope>
    <source>
        <strain evidence="2">LP-2024</strain>
        <tissue evidence="2">Aerial parts of the thallus</tissue>
    </source>
</reference>
<protein>
    <recommendedName>
        <fullName evidence="1">Endonuclease/exonuclease/phosphatase domain-containing protein</fullName>
    </recommendedName>
</protein>
<accession>A0ABD3HMA5</accession>
<evidence type="ECO:0000259" key="1">
    <source>
        <dbReference type="Pfam" id="PF03372"/>
    </source>
</evidence>
<dbReference type="Gene3D" id="3.60.10.10">
    <property type="entry name" value="Endonuclease/exonuclease/phosphatase"/>
    <property type="match status" value="1"/>
</dbReference>
<dbReference type="EMBL" id="JBJQOH010000003">
    <property type="protein sequence ID" value="KAL3692518.1"/>
    <property type="molecule type" value="Genomic_DNA"/>
</dbReference>
<dbReference type="InterPro" id="IPR036691">
    <property type="entry name" value="Endo/exonu/phosph_ase_sf"/>
</dbReference>
<dbReference type="PANTHER" id="PTHR19446">
    <property type="entry name" value="REVERSE TRANSCRIPTASES"/>
    <property type="match status" value="1"/>
</dbReference>
<sequence length="954" mass="108797">MSTTVASYQVFAASSLGRMRGVAILCREDVKVTEWRADGEGRWVWVKVKFKDEEFQVASVYAPNDANERSNLWEYMTMVLPGGRWLVAGDWNSVVNSADSNSRSNRQSEDEALHFRNFCVMFDLKDAKEVAARTEGPRYTRAQMRDGKFCWSRLDRLYTSDYTIWKVVHHPQFCSSDHLPLSATMDLELGPDSTEEITRSAYFKVDKTVVQENFQVLKDTWQKAQEENCNRRPGERFLKGWVALRRHIKSLQYEKAARLKELPEKEWQLQILMEREPSTLSGEEEKLLGELLSEIRALQAWKQQKWRQTCRDMFLRDGDACTAFFFQKFKKRKARTTMRRLQAEGGQIITSKEEIKAEVYNHYSSLYSAGGRDHRSATTTEELLGNVQMRLSPHENTLLDDTPTELEIFDTLRLLPSGKSPGPDGFSTEVFAVLWPLVGGVFCEAVIEFWESGVLLPYFKDGLLFLLPKVDDPLTISQWRPITLLNSIYKVIAKLIAARMAVTLPGLIPVQQQGFLRGWSTHNCILTFALVHESLKRERRVPYSRVAYVSCTCLANDFAVYTPVHEGSVRNLFYLLDRLEEAAGCKVNKIKSKLLVLGAARKIPSWVQQTVLHLLGRNQSMRYQGASLTTLWRGVDNGQELLSRVTKKAVSYSHPLLSFESRIIALKHAVFSPLVYHLLSARFKLGTLKKADSVLRDYVWSKNDTWKKKKALASWELVSSPQKWGGLGIPQIRDFQSALIVRIFLRAFKDPNQSLWLPIFSSVFLKCSVSSIMEGLWFTELPSGQCSVASLLLDSWVRFTSLYRWSPLGSAVGPDNDVKRGCFLLARKFVEVHEAGRVAERIVSWAAAANVTSLSQLQSFLPADYSPLILEDIELNERMILELRGMIVSTNLPAFSDAEWAATDGKALNLGSRAAQVYTSFVAPGELTQMERFNRKWGVDWGLTQWRRVWSTLN</sequence>